<dbReference type="InterPro" id="IPR014900">
    <property type="entry name" value="VLTF-3_Zn_ribbon"/>
</dbReference>
<dbReference type="EMBL" id="LNQE01001111">
    <property type="protein sequence ID" value="KUG21030.1"/>
    <property type="molecule type" value="Genomic_DNA"/>
</dbReference>
<evidence type="ECO:0000259" key="1">
    <source>
        <dbReference type="Pfam" id="PF08792"/>
    </source>
</evidence>
<dbReference type="Pfam" id="PF08792">
    <property type="entry name" value="A2L_zn_ribbon"/>
    <property type="match status" value="1"/>
</dbReference>
<evidence type="ECO:0000313" key="2">
    <source>
        <dbReference type="EMBL" id="KUG21030.1"/>
    </source>
</evidence>
<name>A0A0W8FJD6_9ZZZZ</name>
<comment type="caution">
    <text evidence="2">The sequence shown here is derived from an EMBL/GenBank/DDBJ whole genome shotgun (WGS) entry which is preliminary data.</text>
</comment>
<organism evidence="2">
    <name type="scientific">hydrocarbon metagenome</name>
    <dbReference type="NCBI Taxonomy" id="938273"/>
    <lineage>
        <taxon>unclassified sequences</taxon>
        <taxon>metagenomes</taxon>
        <taxon>ecological metagenomes</taxon>
    </lineage>
</organism>
<accession>A0A0W8FJD6</accession>
<feature type="domain" description="Viral late gene transcription factor 3 zinc ribbon" evidence="1">
    <location>
        <begin position="11"/>
        <end position="35"/>
    </location>
</feature>
<reference evidence="2" key="1">
    <citation type="journal article" date="2015" name="Proc. Natl. Acad. Sci. U.S.A.">
        <title>Networks of energetic and metabolic interactions define dynamics in microbial communities.</title>
        <authorList>
            <person name="Embree M."/>
            <person name="Liu J.K."/>
            <person name="Al-Bassam M.M."/>
            <person name="Zengler K."/>
        </authorList>
    </citation>
    <scope>NUCLEOTIDE SEQUENCE</scope>
</reference>
<dbReference type="AlphaFoldDB" id="A0A0W8FJD6"/>
<gene>
    <name evidence="2" type="ORF">ASZ90_009222</name>
</gene>
<dbReference type="Gene3D" id="2.20.28.30">
    <property type="entry name" value="RNA polymerase ii, chain L"/>
    <property type="match status" value="1"/>
</dbReference>
<proteinExistence type="predicted"/>
<protein>
    <recommendedName>
        <fullName evidence="1">Viral late gene transcription factor 3 zinc ribbon domain-containing protein</fullName>
    </recommendedName>
</protein>
<sequence length="49" mass="5636">MVRHECGFEAPIHCKRCGRPLTYSERAGLFCPHCGRRVTMLCPGCGRRW</sequence>